<keyword evidence="2" id="KW-0677">Repeat</keyword>
<dbReference type="InterPro" id="IPR001258">
    <property type="entry name" value="NHL_repeat"/>
</dbReference>
<dbReference type="HOGENOM" id="CLU_007742_3_2_9"/>
<accession>R8DF82</accession>
<dbReference type="Gene3D" id="2.120.10.30">
    <property type="entry name" value="TolB, C-terminal domain"/>
    <property type="match status" value="1"/>
</dbReference>
<protein>
    <recommendedName>
        <fullName evidence="7">NHL repeat-containing protein</fullName>
    </recommendedName>
</protein>
<organism evidence="5 6">
    <name type="scientific">Bacillus cereus HuA3-9</name>
    <dbReference type="NCBI Taxonomy" id="1053205"/>
    <lineage>
        <taxon>Bacteria</taxon>
        <taxon>Bacillati</taxon>
        <taxon>Bacillota</taxon>
        <taxon>Bacilli</taxon>
        <taxon>Bacillales</taxon>
        <taxon>Bacillaceae</taxon>
        <taxon>Bacillus</taxon>
        <taxon>Bacillus cereus group</taxon>
    </lineage>
</organism>
<name>R8DF82_BACCE</name>
<reference evidence="5 6" key="1">
    <citation type="submission" date="2012-12" db="EMBL/GenBank/DDBJ databases">
        <title>The Genome Sequence of Bacillus cereus HuA3-9.</title>
        <authorList>
            <consortium name="The Broad Institute Genome Sequencing Platform"/>
            <consortium name="The Broad Institute Genome Sequencing Center for Infectious Disease"/>
            <person name="Feldgarden M."/>
            <person name="Van der Auwera G.A."/>
            <person name="Mahillon J."/>
            <person name="Duprez V."/>
            <person name="Timmery S."/>
            <person name="Mattelet C."/>
            <person name="Dierick K."/>
            <person name="Sun M."/>
            <person name="Yu Z."/>
            <person name="Zhu L."/>
            <person name="Hu X."/>
            <person name="Shank E.B."/>
            <person name="Swiecicka I."/>
            <person name="Hansen B.M."/>
            <person name="Andrup L."/>
            <person name="Walker B."/>
            <person name="Young S.K."/>
            <person name="Zeng Q."/>
            <person name="Gargeya S."/>
            <person name="Fitzgerald M."/>
            <person name="Haas B."/>
            <person name="Abouelleil A."/>
            <person name="Alvarado L."/>
            <person name="Arachchi H.M."/>
            <person name="Berlin A.M."/>
            <person name="Chapman S.B."/>
            <person name="Dewar J."/>
            <person name="Goldberg J."/>
            <person name="Griggs A."/>
            <person name="Gujja S."/>
            <person name="Hansen M."/>
            <person name="Howarth C."/>
            <person name="Imamovic A."/>
            <person name="Larimer J."/>
            <person name="McCowan C."/>
            <person name="Murphy C."/>
            <person name="Neiman D."/>
            <person name="Pearson M."/>
            <person name="Priest M."/>
            <person name="Roberts A."/>
            <person name="Saif S."/>
            <person name="Shea T."/>
            <person name="Sisk P."/>
            <person name="Sykes S."/>
            <person name="Wortman J."/>
            <person name="Nusbaum C."/>
            <person name="Birren B."/>
        </authorList>
    </citation>
    <scope>NUCLEOTIDE SEQUENCE [LARGE SCALE GENOMIC DNA]</scope>
    <source>
        <strain evidence="5 6">HuA3-9</strain>
    </source>
</reference>
<evidence type="ECO:0000256" key="2">
    <source>
        <dbReference type="ARBA" id="ARBA00022737"/>
    </source>
</evidence>
<proteinExistence type="predicted"/>
<evidence type="ECO:0000256" key="4">
    <source>
        <dbReference type="PROSITE-ProRule" id="PRU00504"/>
    </source>
</evidence>
<dbReference type="AlphaFoldDB" id="R8DF82"/>
<comment type="caution">
    <text evidence="5">The sequence shown here is derived from an EMBL/GenBank/DDBJ whole genome shotgun (WGS) entry which is preliminary data.</text>
</comment>
<evidence type="ECO:0000256" key="3">
    <source>
        <dbReference type="ARBA" id="ARBA00023180"/>
    </source>
</evidence>
<dbReference type="Proteomes" id="UP000014003">
    <property type="component" value="Unassembled WGS sequence"/>
</dbReference>
<dbReference type="CDD" id="cd05819">
    <property type="entry name" value="NHL"/>
    <property type="match status" value="1"/>
</dbReference>
<keyword evidence="3" id="KW-0325">Glycoprotein</keyword>
<gene>
    <name evidence="5" type="ORF">IGA_00398</name>
</gene>
<dbReference type="Pfam" id="PF01436">
    <property type="entry name" value="NHL"/>
    <property type="match status" value="1"/>
</dbReference>
<evidence type="ECO:0008006" key="7">
    <source>
        <dbReference type="Google" id="ProtNLM"/>
    </source>
</evidence>
<dbReference type="EMBL" id="AHDZ01000003">
    <property type="protein sequence ID" value="EOO22516.1"/>
    <property type="molecule type" value="Genomic_DNA"/>
</dbReference>
<dbReference type="PANTHER" id="PTHR10680">
    <property type="entry name" value="PEPTIDYL-GLYCINE ALPHA-AMIDATING MONOOXYGENASE"/>
    <property type="match status" value="1"/>
</dbReference>
<evidence type="ECO:0000313" key="6">
    <source>
        <dbReference type="Proteomes" id="UP000014003"/>
    </source>
</evidence>
<evidence type="ECO:0000313" key="5">
    <source>
        <dbReference type="EMBL" id="EOO22516.1"/>
    </source>
</evidence>
<feature type="repeat" description="NHL" evidence="4">
    <location>
        <begin position="64"/>
        <end position="104"/>
    </location>
</feature>
<dbReference type="InterPro" id="IPR011042">
    <property type="entry name" value="6-blade_b-propeller_TolB-like"/>
</dbReference>
<sequence>MFASVGSASAVKYVKSWGSELDTSKLLRTPVAMARDAKGFLYVVDMGNNRILKIDKNGEVVDAIGTLGEGPGQFNMPFGIAVDKEGNILVADTANYRIQKFNEEF</sequence>
<dbReference type="PROSITE" id="PS51125">
    <property type="entry name" value="NHL"/>
    <property type="match status" value="1"/>
</dbReference>
<dbReference type="PATRIC" id="fig|1053205.3.peg.407"/>
<keyword evidence="1" id="KW-0732">Signal</keyword>
<evidence type="ECO:0000256" key="1">
    <source>
        <dbReference type="ARBA" id="ARBA00022729"/>
    </source>
</evidence>
<dbReference type="SUPFAM" id="SSF63829">
    <property type="entry name" value="Calcium-dependent phosphotriesterase"/>
    <property type="match status" value="1"/>
</dbReference>